<name>A0A9D9DE03_9GAMM</name>
<evidence type="ECO:0000256" key="2">
    <source>
        <dbReference type="ARBA" id="ARBA00004377"/>
    </source>
</evidence>
<evidence type="ECO:0000256" key="13">
    <source>
        <dbReference type="ARBA" id="ARBA00023136"/>
    </source>
</evidence>
<keyword evidence="7 15" id="KW-1003">Cell membrane</keyword>
<keyword evidence="8 15" id="KW-0997">Cell inner membrane</keyword>
<evidence type="ECO:0000256" key="3">
    <source>
        <dbReference type="ARBA" id="ARBA00005186"/>
    </source>
</evidence>
<evidence type="ECO:0000256" key="15">
    <source>
        <dbReference type="RuleBase" id="RU365021"/>
    </source>
</evidence>
<feature type="transmembrane region" description="Helical" evidence="15">
    <location>
        <begin position="724"/>
        <end position="745"/>
    </location>
</feature>
<gene>
    <name evidence="16" type="ORF">IAB19_10165</name>
</gene>
<dbReference type="EMBL" id="JADINH010000199">
    <property type="protein sequence ID" value="MBO8416733.1"/>
    <property type="molecule type" value="Genomic_DNA"/>
</dbReference>
<dbReference type="PANTHER" id="PTHR39083:SF1">
    <property type="entry name" value="CYCLIC DI-GMP-BINDING PROTEIN"/>
    <property type="match status" value="1"/>
</dbReference>
<evidence type="ECO:0000313" key="16">
    <source>
        <dbReference type="EMBL" id="MBO8416733.1"/>
    </source>
</evidence>
<sequence>MFSQVRLLLAAAAAVLCLGAASHPATAAEPVRTLSGLSPDYIPQQVLPQRRILPLTALQSDALNETFHLSGLNNKLNFQFAMRADEILTRAEAMLTYTPSPALIPLRSQLNVYLNGQLQQSLPITEEELGQQVQKTVSFNALQLKDQNRLTLEFIGHYTDICEDPANSTLWLTLDSSSTLALNAQKIRLSNELAFFPAPFVDTNLSASTELPLVFGAQPTYAELTAAAVLSSYFGALTDWRGINFPVFIGRTPVESHCIVFAVNGRRPDFLAGLPDFEQPTIMLRSLPHSAFAKMLILGGRDEAQLMQAVQGLILGSALLSGDTAVVDKVDELSARRPYDAPNFVDTSRPVTFGSLMEYEGQLTTRGIAPYPINLRLRLPPDLFIFNQDEVIFKLNYRYTRPDPQTMSQLRFLINGTLVDSFALNPDNNNGSVVRQLPLLSSMFELFDHNLKIPALSLQSDNTLRFDFNYGLTYVGGSTENCRLNNPLVHQAEIEPSSSIDLTGFYHYTRMPNLRLFVRSAYPYCVMADLSESVVLLESNAEPAVLSILFNLMGRFGAQIGYPALKLTIDSPEQAAKYADKDLIVINDSSFADKLEALPGLIARHQRLLTTPSDLQAGTARSLKERQGSMQTALESAGSAAMLLGFQSPFNEERSVTALLCEGRSGCELLNQKLADPGSLQEAAGSAVVIRENSVKSFDVGDSYFVGDLPLHQKIWYALSSHSLLLVFCTLLCALLLASALYYLLRGIARKRLGGGSK</sequence>
<evidence type="ECO:0000256" key="5">
    <source>
        <dbReference type="ARBA" id="ARBA00011437"/>
    </source>
</evidence>
<evidence type="ECO:0000256" key="6">
    <source>
        <dbReference type="ARBA" id="ARBA00021844"/>
    </source>
</evidence>
<keyword evidence="10 15" id="KW-0812">Transmembrane</keyword>
<dbReference type="PANTHER" id="PTHR39083">
    <property type="entry name" value="CYCLIC DI-GMP-BINDING PROTEIN"/>
    <property type="match status" value="1"/>
</dbReference>
<feature type="signal peptide" evidence="15">
    <location>
        <begin position="1"/>
        <end position="27"/>
    </location>
</feature>
<evidence type="ECO:0000256" key="11">
    <source>
        <dbReference type="ARBA" id="ARBA00022916"/>
    </source>
</evidence>
<comment type="subcellular location">
    <subcellularLocation>
        <location evidence="2">Cell inner membrane</location>
        <topology evidence="2">Single-pass membrane protein</topology>
    </subcellularLocation>
</comment>
<keyword evidence="9 15" id="KW-0973">c-di-GMP</keyword>
<proteinExistence type="inferred from homology"/>
<evidence type="ECO:0000256" key="9">
    <source>
        <dbReference type="ARBA" id="ARBA00022636"/>
    </source>
</evidence>
<reference evidence="16" key="2">
    <citation type="journal article" date="2021" name="PeerJ">
        <title>Extensive microbial diversity within the chicken gut microbiome revealed by metagenomics and culture.</title>
        <authorList>
            <person name="Gilroy R."/>
            <person name="Ravi A."/>
            <person name="Getino M."/>
            <person name="Pursley I."/>
            <person name="Horton D.L."/>
            <person name="Alikhan N.F."/>
            <person name="Baker D."/>
            <person name="Gharbi K."/>
            <person name="Hall N."/>
            <person name="Watson M."/>
            <person name="Adriaenssens E.M."/>
            <person name="Foster-Nyarko E."/>
            <person name="Jarju S."/>
            <person name="Secka A."/>
            <person name="Antonio M."/>
            <person name="Oren A."/>
            <person name="Chaudhuri R.R."/>
            <person name="La Ragione R."/>
            <person name="Hildebrand F."/>
            <person name="Pallen M.J."/>
        </authorList>
    </citation>
    <scope>NUCLEOTIDE SEQUENCE</scope>
    <source>
        <strain evidence="16">17213</strain>
    </source>
</reference>
<dbReference type="GO" id="GO:0030244">
    <property type="term" value="P:cellulose biosynthetic process"/>
    <property type="evidence" value="ECO:0007669"/>
    <property type="project" value="UniProtKB-KW"/>
</dbReference>
<keyword evidence="11 15" id="KW-0135">Cellulose biosynthesis</keyword>
<keyword evidence="12 15" id="KW-1133">Transmembrane helix</keyword>
<evidence type="ECO:0000256" key="14">
    <source>
        <dbReference type="ARBA" id="ARBA00033444"/>
    </source>
</evidence>
<comment type="caution">
    <text evidence="16">The sequence shown here is derived from an EMBL/GenBank/DDBJ whole genome shotgun (WGS) entry which is preliminary data.</text>
</comment>
<evidence type="ECO:0000256" key="10">
    <source>
        <dbReference type="ARBA" id="ARBA00022692"/>
    </source>
</evidence>
<comment type="pathway">
    <text evidence="3 15">Glycan metabolism; bacterial cellulose biosynthesis.</text>
</comment>
<protein>
    <recommendedName>
        <fullName evidence="6 15">Cyclic di-GMP-binding protein</fullName>
    </recommendedName>
    <alternativeName>
        <fullName evidence="14 15">Cellulose synthase regulatory subunit</fullName>
    </alternativeName>
</protein>
<dbReference type="GO" id="GO:0005886">
    <property type="term" value="C:plasma membrane"/>
    <property type="evidence" value="ECO:0007669"/>
    <property type="project" value="UniProtKB-SubCell"/>
</dbReference>
<evidence type="ECO:0000256" key="8">
    <source>
        <dbReference type="ARBA" id="ARBA00022519"/>
    </source>
</evidence>
<accession>A0A9D9DE03</accession>
<dbReference type="AlphaFoldDB" id="A0A9D9DE03"/>
<evidence type="ECO:0000256" key="4">
    <source>
        <dbReference type="ARBA" id="ARBA00010714"/>
    </source>
</evidence>
<evidence type="ECO:0000256" key="12">
    <source>
        <dbReference type="ARBA" id="ARBA00022989"/>
    </source>
</evidence>
<reference evidence="16" key="1">
    <citation type="submission" date="2020-10" db="EMBL/GenBank/DDBJ databases">
        <authorList>
            <person name="Gilroy R."/>
        </authorList>
    </citation>
    <scope>NUCLEOTIDE SEQUENCE</scope>
    <source>
        <strain evidence="16">17213</strain>
    </source>
</reference>
<dbReference type="InterPro" id="IPR003920">
    <property type="entry name" value="Cell_synth_B"/>
</dbReference>
<evidence type="ECO:0000256" key="1">
    <source>
        <dbReference type="ARBA" id="ARBA00002057"/>
    </source>
</evidence>
<keyword evidence="15" id="KW-0732">Signal</keyword>
<dbReference type="Pfam" id="PF03170">
    <property type="entry name" value="BcsB"/>
    <property type="match status" value="1"/>
</dbReference>
<evidence type="ECO:0000256" key="7">
    <source>
        <dbReference type="ARBA" id="ARBA00022475"/>
    </source>
</evidence>
<dbReference type="Proteomes" id="UP000823631">
    <property type="component" value="Unassembled WGS sequence"/>
</dbReference>
<dbReference type="PRINTS" id="PR01440">
    <property type="entry name" value="CELLSNTHASEB"/>
</dbReference>
<dbReference type="GO" id="GO:0006011">
    <property type="term" value="P:UDP-alpha-D-glucose metabolic process"/>
    <property type="evidence" value="ECO:0007669"/>
    <property type="project" value="InterPro"/>
</dbReference>
<dbReference type="Gene3D" id="2.60.120.260">
    <property type="entry name" value="Galactose-binding domain-like"/>
    <property type="match status" value="2"/>
</dbReference>
<organism evidence="16 17">
    <name type="scientific">Candidatus Avisuccinivibrio stercorigallinarum</name>
    <dbReference type="NCBI Taxonomy" id="2840704"/>
    <lineage>
        <taxon>Bacteria</taxon>
        <taxon>Pseudomonadati</taxon>
        <taxon>Pseudomonadota</taxon>
        <taxon>Gammaproteobacteria</taxon>
        <taxon>Aeromonadales</taxon>
        <taxon>Succinivibrionaceae</taxon>
        <taxon>Succinivibrionaceae incertae sedis</taxon>
        <taxon>Candidatus Avisuccinivibrio</taxon>
    </lineage>
</organism>
<feature type="chain" id="PRO_5039740813" description="Cyclic di-GMP-binding protein" evidence="15">
    <location>
        <begin position="28"/>
        <end position="758"/>
    </location>
</feature>
<evidence type="ECO:0000313" key="17">
    <source>
        <dbReference type="Proteomes" id="UP000823631"/>
    </source>
</evidence>
<comment type="subunit">
    <text evidence="5 15">Tightly associated with the cellulose synthase catalytic subunit.</text>
</comment>
<dbReference type="InterPro" id="IPR018513">
    <property type="entry name" value="Cell_synthase_bac"/>
</dbReference>
<comment type="similarity">
    <text evidence="4 15">Belongs to the AcsB/BcsB family.</text>
</comment>
<comment type="function">
    <text evidence="1 15">Binds the cellulose synthase activator, bis-(3'-5') cyclic diguanylic acid (c-di-GMP).</text>
</comment>
<keyword evidence="13 15" id="KW-0472">Membrane</keyword>